<comment type="caution">
    <text evidence="1">The sequence shown here is derived from an EMBL/GenBank/DDBJ whole genome shotgun (WGS) entry which is preliminary data.</text>
</comment>
<feature type="non-terminal residue" evidence="1">
    <location>
        <position position="1"/>
    </location>
</feature>
<dbReference type="AlphaFoldDB" id="A0A7J8PSM4"/>
<gene>
    <name evidence="1" type="ORF">Gorai_009269</name>
</gene>
<organism evidence="1 2">
    <name type="scientific">Gossypium raimondii</name>
    <name type="common">Peruvian cotton</name>
    <name type="synonym">Gossypium klotzschianum subsp. raimondii</name>
    <dbReference type="NCBI Taxonomy" id="29730"/>
    <lineage>
        <taxon>Eukaryota</taxon>
        <taxon>Viridiplantae</taxon>
        <taxon>Streptophyta</taxon>
        <taxon>Embryophyta</taxon>
        <taxon>Tracheophyta</taxon>
        <taxon>Spermatophyta</taxon>
        <taxon>Magnoliopsida</taxon>
        <taxon>eudicotyledons</taxon>
        <taxon>Gunneridae</taxon>
        <taxon>Pentapetalae</taxon>
        <taxon>rosids</taxon>
        <taxon>malvids</taxon>
        <taxon>Malvales</taxon>
        <taxon>Malvaceae</taxon>
        <taxon>Malvoideae</taxon>
        <taxon>Gossypium</taxon>
    </lineage>
</organism>
<reference evidence="1 2" key="1">
    <citation type="journal article" date="2019" name="Genome Biol. Evol.">
        <title>Insights into the evolution of the New World diploid cottons (Gossypium, subgenus Houzingenia) based on genome sequencing.</title>
        <authorList>
            <person name="Grover C.E."/>
            <person name="Arick M.A. 2nd"/>
            <person name="Thrash A."/>
            <person name="Conover J.L."/>
            <person name="Sanders W.S."/>
            <person name="Peterson D.G."/>
            <person name="Frelichowski J.E."/>
            <person name="Scheffler J.A."/>
            <person name="Scheffler B.E."/>
            <person name="Wendel J.F."/>
        </authorList>
    </citation>
    <scope>NUCLEOTIDE SEQUENCE [LARGE SCALE GENOMIC DNA]</scope>
    <source>
        <strain evidence="1">8</strain>
        <tissue evidence="1">Leaf</tissue>
    </source>
</reference>
<protein>
    <submittedName>
        <fullName evidence="1">Uncharacterized protein</fullName>
    </submittedName>
</protein>
<sequence>MLSYLARWSGVAKFRDPISRVSKANEAAHMLAAKGRRYNTLMYLIEKVPKEMEGVVNKDGRMLKKGC</sequence>
<proteinExistence type="predicted"/>
<dbReference type="Proteomes" id="UP000593578">
    <property type="component" value="Unassembled WGS sequence"/>
</dbReference>
<evidence type="ECO:0000313" key="1">
    <source>
        <dbReference type="EMBL" id="MBA0592285.1"/>
    </source>
</evidence>
<evidence type="ECO:0000313" key="2">
    <source>
        <dbReference type="Proteomes" id="UP000593578"/>
    </source>
</evidence>
<dbReference type="EMBL" id="JABEZZ010000008">
    <property type="protein sequence ID" value="MBA0592285.1"/>
    <property type="molecule type" value="Genomic_DNA"/>
</dbReference>
<accession>A0A7J8PSM4</accession>
<name>A0A7J8PSM4_GOSRA</name>